<keyword evidence="1" id="KW-0175">Coiled coil</keyword>
<evidence type="ECO:0000313" key="3">
    <source>
        <dbReference type="EMBL" id="CAI2359168.1"/>
    </source>
</evidence>
<reference evidence="3" key="1">
    <citation type="submission" date="2023-07" db="EMBL/GenBank/DDBJ databases">
        <authorList>
            <consortium name="AG Swart"/>
            <person name="Singh M."/>
            <person name="Singh A."/>
            <person name="Seah K."/>
            <person name="Emmerich C."/>
        </authorList>
    </citation>
    <scope>NUCLEOTIDE SEQUENCE</scope>
    <source>
        <strain evidence="3">DP1</strain>
    </source>
</reference>
<evidence type="ECO:0000256" key="2">
    <source>
        <dbReference type="SAM" id="MobiDB-lite"/>
    </source>
</evidence>
<dbReference type="Proteomes" id="UP001295684">
    <property type="component" value="Unassembled WGS sequence"/>
</dbReference>
<proteinExistence type="predicted"/>
<evidence type="ECO:0000313" key="4">
    <source>
        <dbReference type="Proteomes" id="UP001295684"/>
    </source>
</evidence>
<accession>A0AAD1U4K4</accession>
<comment type="caution">
    <text evidence="3">The sequence shown here is derived from an EMBL/GenBank/DDBJ whole genome shotgun (WGS) entry which is preliminary data.</text>
</comment>
<dbReference type="AlphaFoldDB" id="A0AAD1U4K4"/>
<feature type="region of interest" description="Disordered" evidence="2">
    <location>
        <begin position="317"/>
        <end position="338"/>
    </location>
</feature>
<feature type="coiled-coil region" evidence="1">
    <location>
        <begin position="91"/>
        <end position="122"/>
    </location>
</feature>
<feature type="compositionally biased region" description="Basic residues" evidence="2">
    <location>
        <begin position="1"/>
        <end position="16"/>
    </location>
</feature>
<sequence length="338" mass="39555">MNKKLRALCKSLKKNKPAPPTAQAQPETKQEESAPLLKKVQKQNANDNDTANYKRENLPGYQISEAERRRRMISDLRSRTESTHNLTPYEIALKEAEREEEKKRQEALLQQQKKDLEQLNSYRLDKNVFNILTIFKSQNGFLSNPKILRNFEKTFKFDAQKVMSVNPAQEEEAKQASKITQADYKRCMKEFKNWVEESNSELKKRHQKYLTKSAISKSLQFHTSGSDSKEDTSILLKDYQYPCLFRNSRLNLEKKNELTEAIKKCEDEHKHLSIDICKVNEALKSKRVQKADFLAQKLINELDLKISGEILNFHQQDHMERKKRKAEAKAKLQETLNP</sequence>
<keyword evidence="4" id="KW-1185">Reference proteome</keyword>
<name>A0AAD1U4K4_EUPCR</name>
<feature type="compositionally biased region" description="Polar residues" evidence="2">
    <location>
        <begin position="42"/>
        <end position="51"/>
    </location>
</feature>
<gene>
    <name evidence="3" type="ORF">ECRASSUSDP1_LOCUS453</name>
</gene>
<feature type="region of interest" description="Disordered" evidence="2">
    <location>
        <begin position="1"/>
        <end position="57"/>
    </location>
</feature>
<dbReference type="EMBL" id="CAMPGE010000421">
    <property type="protein sequence ID" value="CAI2359168.1"/>
    <property type="molecule type" value="Genomic_DNA"/>
</dbReference>
<evidence type="ECO:0000256" key="1">
    <source>
        <dbReference type="SAM" id="Coils"/>
    </source>
</evidence>
<protein>
    <submittedName>
        <fullName evidence="3">Uncharacterized protein</fullName>
    </submittedName>
</protein>
<organism evidence="3 4">
    <name type="scientific">Euplotes crassus</name>
    <dbReference type="NCBI Taxonomy" id="5936"/>
    <lineage>
        <taxon>Eukaryota</taxon>
        <taxon>Sar</taxon>
        <taxon>Alveolata</taxon>
        <taxon>Ciliophora</taxon>
        <taxon>Intramacronucleata</taxon>
        <taxon>Spirotrichea</taxon>
        <taxon>Hypotrichia</taxon>
        <taxon>Euplotida</taxon>
        <taxon>Euplotidae</taxon>
        <taxon>Moneuplotes</taxon>
    </lineage>
</organism>